<feature type="region of interest" description="Disordered" evidence="1">
    <location>
        <begin position="361"/>
        <end position="408"/>
    </location>
</feature>
<feature type="compositionally biased region" description="Basic and acidic residues" evidence="1">
    <location>
        <begin position="52"/>
        <end position="62"/>
    </location>
</feature>
<evidence type="ECO:0000313" key="3">
    <source>
        <dbReference type="EMBL" id="RWQ96647.1"/>
    </source>
</evidence>
<evidence type="ECO:0000256" key="1">
    <source>
        <dbReference type="SAM" id="MobiDB-lite"/>
    </source>
</evidence>
<proteinExistence type="predicted"/>
<feature type="compositionally biased region" description="Polar residues" evidence="1">
    <location>
        <begin position="386"/>
        <end position="398"/>
    </location>
</feature>
<dbReference type="GO" id="GO:1904802">
    <property type="term" value="P:RITS complex assembly"/>
    <property type="evidence" value="ECO:0007669"/>
    <property type="project" value="TreeGrafter"/>
</dbReference>
<dbReference type="PANTHER" id="PTHR47805">
    <property type="entry name" value="SAGA-ASSOCIATED FACTOR 73"/>
    <property type="match status" value="1"/>
</dbReference>
<feature type="compositionally biased region" description="Basic and acidic residues" evidence="1">
    <location>
        <begin position="190"/>
        <end position="206"/>
    </location>
</feature>
<gene>
    <name evidence="3" type="ORF">C8Q69DRAFT_460633</name>
</gene>
<accession>A0A443HXS2</accession>
<protein>
    <submittedName>
        <fullName evidence="3">Putative SAGA complex component</fullName>
    </submittedName>
</protein>
<dbReference type="STRING" id="264951.A0A443HXS2"/>
<organism evidence="3 4">
    <name type="scientific">Byssochlamys spectabilis</name>
    <name type="common">Paecilomyces variotii</name>
    <dbReference type="NCBI Taxonomy" id="264951"/>
    <lineage>
        <taxon>Eukaryota</taxon>
        <taxon>Fungi</taxon>
        <taxon>Dikarya</taxon>
        <taxon>Ascomycota</taxon>
        <taxon>Pezizomycotina</taxon>
        <taxon>Eurotiomycetes</taxon>
        <taxon>Eurotiomycetidae</taxon>
        <taxon>Eurotiales</taxon>
        <taxon>Thermoascaceae</taxon>
        <taxon>Paecilomyces</taxon>
    </lineage>
</organism>
<feature type="compositionally biased region" description="Low complexity" evidence="1">
    <location>
        <begin position="10"/>
        <end position="25"/>
    </location>
</feature>
<evidence type="ECO:0000313" key="4">
    <source>
        <dbReference type="Proteomes" id="UP000283841"/>
    </source>
</evidence>
<comment type="caution">
    <text evidence="3">The sequence shown here is derived from an EMBL/GenBank/DDBJ whole genome shotgun (WGS) entry which is preliminary data.</text>
</comment>
<name>A0A443HXS2_BYSSP</name>
<reference evidence="3 4" key="1">
    <citation type="journal article" date="2018" name="Front. Microbiol.">
        <title>Genomic and genetic insights into a cosmopolitan fungus, Paecilomyces variotii (Eurotiales).</title>
        <authorList>
            <person name="Urquhart A.S."/>
            <person name="Mondo S.J."/>
            <person name="Makela M.R."/>
            <person name="Hane J.K."/>
            <person name="Wiebenga A."/>
            <person name="He G."/>
            <person name="Mihaltcheva S."/>
            <person name="Pangilinan J."/>
            <person name="Lipzen A."/>
            <person name="Barry K."/>
            <person name="de Vries R.P."/>
            <person name="Grigoriev I.V."/>
            <person name="Idnurm A."/>
        </authorList>
    </citation>
    <scope>NUCLEOTIDE SEQUENCE [LARGE SCALE GENOMIC DNA]</scope>
    <source>
        <strain evidence="3 4">CBS 101075</strain>
    </source>
</reference>
<feature type="compositionally biased region" description="Basic residues" evidence="1">
    <location>
        <begin position="36"/>
        <end position="51"/>
    </location>
</feature>
<feature type="region of interest" description="Disordered" evidence="1">
    <location>
        <begin position="1"/>
        <end position="89"/>
    </location>
</feature>
<dbReference type="RefSeq" id="XP_028486292.1">
    <property type="nucleotide sequence ID" value="XM_028630186.1"/>
</dbReference>
<dbReference type="GeneID" id="39599463"/>
<dbReference type="PANTHER" id="PTHR47805:SF1">
    <property type="entry name" value="SAGA-ASSOCIATED FACTOR 73"/>
    <property type="match status" value="1"/>
</dbReference>
<dbReference type="GO" id="GO:0031048">
    <property type="term" value="P:regulatory ncRNA-mediated heterochromatin formation"/>
    <property type="evidence" value="ECO:0007669"/>
    <property type="project" value="TreeGrafter"/>
</dbReference>
<keyword evidence="4" id="KW-1185">Reference proteome</keyword>
<dbReference type="Pfam" id="PF08313">
    <property type="entry name" value="SCA7"/>
    <property type="match status" value="1"/>
</dbReference>
<dbReference type="Gene3D" id="6.10.140.670">
    <property type="match status" value="1"/>
</dbReference>
<feature type="region of interest" description="Disordered" evidence="1">
    <location>
        <begin position="118"/>
        <end position="221"/>
    </location>
</feature>
<dbReference type="InterPro" id="IPR013243">
    <property type="entry name" value="SCA7_dom"/>
</dbReference>
<dbReference type="Proteomes" id="UP000283841">
    <property type="component" value="Unassembled WGS sequence"/>
</dbReference>
<dbReference type="VEuPathDB" id="FungiDB:C8Q69DRAFT_460633"/>
<dbReference type="AlphaFoldDB" id="A0A443HXS2"/>
<dbReference type="GO" id="GO:0006357">
    <property type="term" value="P:regulation of transcription by RNA polymerase II"/>
    <property type="evidence" value="ECO:0007669"/>
    <property type="project" value="TreeGrafter"/>
</dbReference>
<dbReference type="EMBL" id="RCNU01000003">
    <property type="protein sequence ID" value="RWQ96647.1"/>
    <property type="molecule type" value="Genomic_DNA"/>
</dbReference>
<dbReference type="InterPro" id="IPR037804">
    <property type="entry name" value="SGF73"/>
</dbReference>
<evidence type="ECO:0000259" key="2">
    <source>
        <dbReference type="PROSITE" id="PS51505"/>
    </source>
</evidence>
<dbReference type="PROSITE" id="PS51505">
    <property type="entry name" value="SCA7"/>
    <property type="match status" value="1"/>
</dbReference>
<feature type="compositionally biased region" description="Basic and acidic residues" evidence="1">
    <location>
        <begin position="129"/>
        <end position="146"/>
    </location>
</feature>
<sequence>MTTNGTTGRASSVASSSGSLVDASGYKFSEKDMKPGKIKLKKSSSAKTAKGKKPEKDGKDIPDSPGSSPILPEMDEKTMAAFPTGKPRDDQLETVICKHCKRPVLKHTAAEHIRSCLKAKQEKARKKKEARDAANRAKAADNKDGDEKDDEKEGEDAMKGQKSAKKSAVKGMADDGTKKGKKRKADAEDEKDKEPKKKKKKDEPKPKMPKPKGPVDVEKQCGVTLPNGAQCARSLTCKSHSMGAKRAVPGRSLPYDMLLQAYQKKNQARQQKAAIDANAPLQDDLDNNGPVDSDEEKESVMAAIARSHPQPLVTHPLIPTKKKYQYVRIKEMLSHVLGGSTGGGLFGTGDTGGQTGLGLFQTTDEPDLTSPVATSTSELPADSRKTLPQGNQNRSVQNHPKKTAVAVA</sequence>
<dbReference type="GO" id="GO:0000124">
    <property type="term" value="C:SAGA complex"/>
    <property type="evidence" value="ECO:0007669"/>
    <property type="project" value="InterPro"/>
</dbReference>
<feature type="domain" description="SCA7" evidence="2">
    <location>
        <begin position="208"/>
        <end position="274"/>
    </location>
</feature>